<dbReference type="PRINTS" id="PR01264">
    <property type="entry name" value="MECHCHANNEL"/>
</dbReference>
<dbReference type="OrthoDB" id="9810350at2"/>
<dbReference type="GO" id="GO:0005886">
    <property type="term" value="C:plasma membrane"/>
    <property type="evidence" value="ECO:0007669"/>
    <property type="project" value="UniProtKB-SubCell"/>
</dbReference>
<evidence type="ECO:0000313" key="12">
    <source>
        <dbReference type="EMBL" id="GAL73250.1"/>
    </source>
</evidence>
<comment type="similarity">
    <text evidence="2 10">Belongs to the MscL family.</text>
</comment>
<dbReference type="eggNOG" id="COG1970">
    <property type="taxonomic scope" value="Bacteria"/>
</dbReference>
<keyword evidence="7 10" id="KW-0406">Ion transport</keyword>
<dbReference type="PANTHER" id="PTHR30266">
    <property type="entry name" value="MECHANOSENSITIVE CHANNEL MSCL"/>
    <property type="match status" value="1"/>
</dbReference>
<keyword evidence="3 10" id="KW-0813">Transport</keyword>
<sequence length="146" mass="16209">MKLFKEFKEFAVKGNMMDMAIGIIIGAAFNKVIDVLVKQVVLPPLSLLTDGVNFQNKKIILQEATKNTDGSVITDEVAIGYGALAEAFLDFMIIGITIFIVVKFMNRLKKKAQDTKDTTVATPKDIELLDKLTQLMEEQNALIKSK</sequence>
<dbReference type="InterPro" id="IPR019823">
    <property type="entry name" value="Mechanosensitive_channel_CS"/>
</dbReference>
<evidence type="ECO:0000256" key="10">
    <source>
        <dbReference type="HAMAP-Rule" id="MF_00115"/>
    </source>
</evidence>
<feature type="transmembrane region" description="Helical" evidence="10">
    <location>
        <begin position="78"/>
        <end position="102"/>
    </location>
</feature>
<evidence type="ECO:0000256" key="2">
    <source>
        <dbReference type="ARBA" id="ARBA00007254"/>
    </source>
</evidence>
<evidence type="ECO:0000256" key="8">
    <source>
        <dbReference type="ARBA" id="ARBA00023136"/>
    </source>
</evidence>
<dbReference type="InterPro" id="IPR037673">
    <property type="entry name" value="MSC/AndL"/>
</dbReference>
<dbReference type="Proteomes" id="UP000029641">
    <property type="component" value="Unassembled WGS sequence"/>
</dbReference>
<dbReference type="PROSITE" id="PS01327">
    <property type="entry name" value="MSCL"/>
    <property type="match status" value="1"/>
</dbReference>
<dbReference type="RefSeq" id="WP_042244451.1">
    <property type="nucleotide sequence ID" value="NZ_BBNR01000013.1"/>
</dbReference>
<evidence type="ECO:0000313" key="15">
    <source>
        <dbReference type="Proteomes" id="UP000030184"/>
    </source>
</evidence>
<gene>
    <name evidence="10" type="primary">mscL</name>
    <name evidence="11" type="ORF">JCM19301_1575</name>
    <name evidence="12" type="ORF">JCM19302_152</name>
    <name evidence="13" type="ORF">JCM19538_2837</name>
</gene>
<dbReference type="EMBL" id="BBNR01000013">
    <property type="protein sequence ID" value="GAL67791.1"/>
    <property type="molecule type" value="Genomic_DNA"/>
</dbReference>
<dbReference type="Pfam" id="PF01741">
    <property type="entry name" value="MscL"/>
    <property type="match status" value="1"/>
</dbReference>
<comment type="subunit">
    <text evidence="10">Homopentamer.</text>
</comment>
<evidence type="ECO:0000256" key="7">
    <source>
        <dbReference type="ARBA" id="ARBA00023065"/>
    </source>
</evidence>
<name>A0A090W8B0_9FLAO</name>
<keyword evidence="8 10" id="KW-0472">Membrane</keyword>
<evidence type="ECO:0000256" key="6">
    <source>
        <dbReference type="ARBA" id="ARBA00022989"/>
    </source>
</evidence>
<organism evidence="12 14">
    <name type="scientific">Jejuia pallidilutea</name>
    <dbReference type="NCBI Taxonomy" id="504487"/>
    <lineage>
        <taxon>Bacteria</taxon>
        <taxon>Pseudomonadati</taxon>
        <taxon>Bacteroidota</taxon>
        <taxon>Flavobacteriia</taxon>
        <taxon>Flavobacteriales</taxon>
        <taxon>Flavobacteriaceae</taxon>
        <taxon>Jejuia</taxon>
    </lineage>
</organism>
<evidence type="ECO:0000256" key="1">
    <source>
        <dbReference type="ARBA" id="ARBA00004651"/>
    </source>
</evidence>
<dbReference type="AlphaFoldDB" id="A0A090W8B0"/>
<dbReference type="InterPro" id="IPR036019">
    <property type="entry name" value="MscL_channel"/>
</dbReference>
<dbReference type="EMBL" id="BBNY01000067">
    <property type="protein sequence ID" value="GAL90006.1"/>
    <property type="molecule type" value="Genomic_DNA"/>
</dbReference>
<dbReference type="Proteomes" id="UP000029646">
    <property type="component" value="Unassembled WGS sequence"/>
</dbReference>
<protein>
    <recommendedName>
        <fullName evidence="10">Large-conductance mechanosensitive channel</fullName>
    </recommendedName>
</protein>
<evidence type="ECO:0000256" key="3">
    <source>
        <dbReference type="ARBA" id="ARBA00022448"/>
    </source>
</evidence>
<comment type="function">
    <text evidence="10">Channel that opens in response to stretch forces in the membrane lipid bilayer. May participate in the regulation of osmotic pressure changes within the cell.</text>
</comment>
<dbReference type="STRING" id="504487.JCM19538_2837"/>
<dbReference type="NCBIfam" id="TIGR00220">
    <property type="entry name" value="mscL"/>
    <property type="match status" value="1"/>
</dbReference>
<keyword evidence="4 10" id="KW-1003">Cell membrane</keyword>
<keyword evidence="6 10" id="KW-1133">Transmembrane helix</keyword>
<dbReference type="GO" id="GO:0008381">
    <property type="term" value="F:mechanosensitive monoatomic ion channel activity"/>
    <property type="evidence" value="ECO:0007669"/>
    <property type="project" value="UniProtKB-UniRule"/>
</dbReference>
<keyword evidence="5 10" id="KW-0812">Transmembrane</keyword>
<reference evidence="15" key="1">
    <citation type="journal article" date="2014" name="Genome Announc.">
        <title>Draft Genome Sequence of Marine Flavobacterium Jejuia pallidilutea Strain 11shimoA1 and Pigmentation Mutants.</title>
        <authorList>
            <person name="Takatani N."/>
            <person name="Nakanishi M."/>
            <person name="Meirelles P."/>
            <person name="Mino S."/>
            <person name="Suda W."/>
            <person name="Oshima K."/>
            <person name="Hattori M."/>
            <person name="Ohkuma M."/>
            <person name="Hosokawa M."/>
            <person name="Miyashita K."/>
            <person name="Thompson F.L."/>
            <person name="Niwa A."/>
            <person name="Sawabe T."/>
            <person name="Sawabe T."/>
        </authorList>
    </citation>
    <scope>NUCLEOTIDE SEQUENCE [LARGE SCALE GENOMIC DNA]</scope>
    <source>
        <strain evidence="15">JCM 19538</strain>
    </source>
</reference>
<dbReference type="Proteomes" id="UP000030184">
    <property type="component" value="Unassembled WGS sequence"/>
</dbReference>
<keyword evidence="15" id="KW-1185">Reference proteome</keyword>
<evidence type="ECO:0000313" key="11">
    <source>
        <dbReference type="EMBL" id="GAL67791.1"/>
    </source>
</evidence>
<evidence type="ECO:0000256" key="9">
    <source>
        <dbReference type="ARBA" id="ARBA00023303"/>
    </source>
</evidence>
<dbReference type="EMBL" id="BBNS01000045">
    <property type="protein sequence ID" value="GAL73250.1"/>
    <property type="molecule type" value="Genomic_DNA"/>
</dbReference>
<dbReference type="Gene3D" id="1.10.1200.120">
    <property type="entry name" value="Large-conductance mechanosensitive channel, MscL, domain 1"/>
    <property type="match status" value="1"/>
</dbReference>
<keyword evidence="9 10" id="KW-0407">Ion channel</keyword>
<evidence type="ECO:0000313" key="13">
    <source>
        <dbReference type="EMBL" id="GAL90006.1"/>
    </source>
</evidence>
<comment type="caution">
    <text evidence="12">The sequence shown here is derived from an EMBL/GenBank/DDBJ whole genome shotgun (WGS) entry which is preliminary data.</text>
</comment>
<dbReference type="PANTHER" id="PTHR30266:SF2">
    <property type="entry name" value="LARGE-CONDUCTANCE MECHANOSENSITIVE CHANNEL"/>
    <property type="match status" value="1"/>
</dbReference>
<proteinExistence type="inferred from homology"/>
<accession>A0A090W8B0</accession>
<dbReference type="HAMAP" id="MF_00115">
    <property type="entry name" value="MscL"/>
    <property type="match status" value="1"/>
</dbReference>
<evidence type="ECO:0000256" key="4">
    <source>
        <dbReference type="ARBA" id="ARBA00022475"/>
    </source>
</evidence>
<dbReference type="InterPro" id="IPR001185">
    <property type="entry name" value="MS_channel"/>
</dbReference>
<comment type="subcellular location">
    <subcellularLocation>
        <location evidence="1 10">Cell membrane</location>
        <topology evidence="1 10">Multi-pass membrane protein</topology>
    </subcellularLocation>
</comment>
<evidence type="ECO:0000313" key="14">
    <source>
        <dbReference type="Proteomes" id="UP000029646"/>
    </source>
</evidence>
<feature type="transmembrane region" description="Helical" evidence="10">
    <location>
        <begin position="20"/>
        <end position="41"/>
    </location>
</feature>
<evidence type="ECO:0000256" key="5">
    <source>
        <dbReference type="ARBA" id="ARBA00022692"/>
    </source>
</evidence>
<dbReference type="SUPFAM" id="SSF81330">
    <property type="entry name" value="Gated mechanosensitive channel"/>
    <property type="match status" value="1"/>
</dbReference>